<evidence type="ECO:0000259" key="10">
    <source>
        <dbReference type="Pfam" id="PF17406"/>
    </source>
</evidence>
<dbReference type="Pfam" id="PF17407">
    <property type="entry name" value="Nrap_D6"/>
    <property type="match status" value="1"/>
</dbReference>
<comment type="subcellular location">
    <subcellularLocation>
        <location evidence="1 5">Nucleus</location>
        <location evidence="1 5">Nucleolus</location>
    </subcellularLocation>
</comment>
<dbReference type="InterPro" id="IPR035082">
    <property type="entry name" value="Nrap_D1"/>
</dbReference>
<evidence type="ECO:0000259" key="9">
    <source>
        <dbReference type="Pfam" id="PF17405"/>
    </source>
</evidence>
<feature type="domain" description="Nrap protein" evidence="7">
    <location>
        <begin position="276"/>
        <end position="388"/>
    </location>
</feature>
<evidence type="ECO:0008006" key="14">
    <source>
        <dbReference type="Google" id="ProtNLM"/>
    </source>
</evidence>
<evidence type="ECO:0000256" key="2">
    <source>
        <dbReference type="ARBA" id="ARBA00006674"/>
    </source>
</evidence>
<dbReference type="PANTHER" id="PTHR17972">
    <property type="entry name" value="NUCLEOLAR RNA-ASSOCIATED PROTEIN"/>
    <property type="match status" value="1"/>
</dbReference>
<evidence type="ECO:0000256" key="3">
    <source>
        <dbReference type="ARBA" id="ARBA00022884"/>
    </source>
</evidence>
<dbReference type="InterPro" id="IPR005554">
    <property type="entry name" value="NOL6/Upt22"/>
</dbReference>
<dbReference type="InterPro" id="IPR035368">
    <property type="entry name" value="Nrap_D3"/>
</dbReference>
<reference evidence="13" key="1">
    <citation type="journal article" date="2020" name="Nat. Commun.">
        <title>Genome assembly of wild tea tree DASZ reveals pedigree and selection history of tea varieties.</title>
        <authorList>
            <person name="Zhang W."/>
            <person name="Zhang Y."/>
            <person name="Qiu H."/>
            <person name="Guo Y."/>
            <person name="Wan H."/>
            <person name="Zhang X."/>
            <person name="Scossa F."/>
            <person name="Alseekh S."/>
            <person name="Zhang Q."/>
            <person name="Wang P."/>
            <person name="Xu L."/>
            <person name="Schmidt M.H."/>
            <person name="Jia X."/>
            <person name="Li D."/>
            <person name="Zhu A."/>
            <person name="Guo F."/>
            <person name="Chen W."/>
            <person name="Ni D."/>
            <person name="Usadel B."/>
            <person name="Fernie A.R."/>
            <person name="Wen W."/>
        </authorList>
    </citation>
    <scope>NUCLEOTIDE SEQUENCE [LARGE SCALE GENOMIC DNA]</scope>
    <source>
        <strain evidence="13">cv. G240</strain>
    </source>
</reference>
<keyword evidence="3 5" id="KW-0694">RNA-binding</keyword>
<dbReference type="Proteomes" id="UP000593564">
    <property type="component" value="Unassembled WGS sequence"/>
</dbReference>
<dbReference type="InterPro" id="IPR035369">
    <property type="entry name" value="Nrap_D4"/>
</dbReference>
<dbReference type="Gene3D" id="1.10.1410.10">
    <property type="match status" value="1"/>
</dbReference>
<dbReference type="PANTHER" id="PTHR17972:SF0">
    <property type="entry name" value="NUCLEOLAR PROTEIN 6"/>
    <property type="match status" value="1"/>
</dbReference>
<protein>
    <recommendedName>
        <fullName evidence="14">Nucleolar protein 6</fullName>
    </recommendedName>
</protein>
<evidence type="ECO:0000313" key="13">
    <source>
        <dbReference type="Proteomes" id="UP000593564"/>
    </source>
</evidence>
<reference evidence="12 13" key="2">
    <citation type="submission" date="2020-07" db="EMBL/GenBank/DDBJ databases">
        <title>Genome assembly of wild tea tree DASZ reveals pedigree and selection history of tea varieties.</title>
        <authorList>
            <person name="Zhang W."/>
        </authorList>
    </citation>
    <scope>NUCLEOTIDE SEQUENCE [LARGE SCALE GENOMIC DNA]</scope>
    <source>
        <strain evidence="13">cv. G240</strain>
        <tissue evidence="12">Leaf</tissue>
    </source>
</reference>
<evidence type="ECO:0000259" key="6">
    <source>
        <dbReference type="Pfam" id="PF03813"/>
    </source>
</evidence>
<dbReference type="AlphaFoldDB" id="A0A7J7I185"/>
<feature type="domain" description="Nrap protein" evidence="8">
    <location>
        <begin position="399"/>
        <end position="480"/>
    </location>
</feature>
<dbReference type="GO" id="GO:0006409">
    <property type="term" value="P:tRNA export from nucleus"/>
    <property type="evidence" value="ECO:0007669"/>
    <property type="project" value="TreeGrafter"/>
</dbReference>
<feature type="domain" description="Nrap protein" evidence="10">
    <location>
        <begin position="691"/>
        <end position="791"/>
    </location>
</feature>
<sequence>MALDTLTDPMDLKVKELLKEVQLHYSPSFTKLVDDTVSAIKESIDKIPEDLAVQFEHFVPMYKIATKLKVTADVAPGFIRDIGADKVEFNFRKPKSIEIGGSYSMHCIATPDVNVDLFVRMPKELFHEKDYLNYRYHAKRCLYLCIIKKYLKLSSVAQRLNGLPFKMRLGNLYWLSIQATYPYSYSYVATERKFLIATADLKVVESPIFVVRIIPTATSVFNVSKLNMERNNVRALNQGGVLQATPKYNSSILEDLFLEDNAEFVRRTFLGWKELGEALILLKVWARQRSSIYAHDCLSGFLISVIMVYLTTKSGGKRINNSMNTMQIFRVTMDFIATSKLWETGLFFQPQGESNTLKERRTSLHSFPLIICDPFAGFNLTFRMTRSGFLGGLSVFDGEPLLIGISVSTLEKAFRVVDMGPNAENKDEALKFRKFWGEKAELRRFKDSTIAESAVWECKQWERHLIIKRISEHVLVRHLSLSKENITTIVDQLDFSLFYGAEDPIAFSASLVEAFDVLSKRLRLLDDIPLRVSSVQALDSAFRFTSVFPPEPHPLAVEKGVSLRLQKLISSCIQPLDLEGSGNWPMDDAAIEKTKSAFLLKIGERLVRMSLQNSWGMACNATEDDVVVYTSGYAFRLKILHERGLSLLKKQIGSNQVKRVPSTDRILFIRGQHSSMINGLQGRYPIYGPVVRFLRLLSEYDWAFSALIVDINGDMTLNDEKEVNGDFMSSRKAHNENRQNISPAMFLATAYDKVSEAWTRSSPTSSELRRLVAYAKSSANLLAKLILQDQHDSYRWECLFRTPLNNYNAVVLLHRDRLPYPRRLLFPSELNQGKHVVRGNASKVFHPFMLPRDMKGSLEELKHKLMVNFDPLRCFVGDLEARAKFLLLCLQREFPAMFKMWYDSLGGDAIGLTWERLGSSKKRGRGEVGEDDHDLHDVLKTVGKVGKGFVRSIYFLKAPRLSN</sequence>
<dbReference type="GO" id="GO:0032545">
    <property type="term" value="C:CURI complex"/>
    <property type="evidence" value="ECO:0007669"/>
    <property type="project" value="TreeGrafter"/>
</dbReference>
<accession>A0A7J7I185</accession>
<dbReference type="InterPro" id="IPR035367">
    <property type="entry name" value="Nrap_D2"/>
</dbReference>
<comment type="similarity">
    <text evidence="2 5">Belongs to the NRAP family.</text>
</comment>
<keyword evidence="4 5" id="KW-0539">Nucleus</keyword>
<proteinExistence type="inferred from homology"/>
<evidence type="ECO:0000256" key="4">
    <source>
        <dbReference type="ARBA" id="ARBA00023242"/>
    </source>
</evidence>
<dbReference type="GO" id="GO:0006364">
    <property type="term" value="P:rRNA processing"/>
    <property type="evidence" value="ECO:0007669"/>
    <property type="project" value="TreeGrafter"/>
</dbReference>
<feature type="domain" description="Nrap protein" evidence="9">
    <location>
        <begin position="508"/>
        <end position="678"/>
    </location>
</feature>
<keyword evidence="13" id="KW-1185">Reference proteome</keyword>
<evidence type="ECO:0000259" key="8">
    <source>
        <dbReference type="Pfam" id="PF17404"/>
    </source>
</evidence>
<organism evidence="12 13">
    <name type="scientific">Camellia sinensis</name>
    <name type="common">Tea plant</name>
    <name type="synonym">Thea sinensis</name>
    <dbReference type="NCBI Taxonomy" id="4442"/>
    <lineage>
        <taxon>Eukaryota</taxon>
        <taxon>Viridiplantae</taxon>
        <taxon>Streptophyta</taxon>
        <taxon>Embryophyta</taxon>
        <taxon>Tracheophyta</taxon>
        <taxon>Spermatophyta</taxon>
        <taxon>Magnoliopsida</taxon>
        <taxon>eudicotyledons</taxon>
        <taxon>Gunneridae</taxon>
        <taxon>Pentapetalae</taxon>
        <taxon>asterids</taxon>
        <taxon>Ericales</taxon>
        <taxon>Theaceae</taxon>
        <taxon>Camellia</taxon>
    </lineage>
</organism>
<dbReference type="Pfam" id="PF17404">
    <property type="entry name" value="Nrap_D3"/>
    <property type="match status" value="1"/>
</dbReference>
<comment type="caution">
    <text evidence="12">The sequence shown here is derived from an EMBL/GenBank/DDBJ whole genome shotgun (WGS) entry which is preliminary data.</text>
</comment>
<evidence type="ECO:0000313" key="12">
    <source>
        <dbReference type="EMBL" id="KAF5958281.1"/>
    </source>
</evidence>
<dbReference type="EMBL" id="JACBKZ010000002">
    <property type="protein sequence ID" value="KAF5958281.1"/>
    <property type="molecule type" value="Genomic_DNA"/>
</dbReference>
<dbReference type="Pfam" id="PF03813">
    <property type="entry name" value="Nrap"/>
    <property type="match status" value="1"/>
</dbReference>
<dbReference type="InterPro" id="IPR035371">
    <property type="entry name" value="Nrap_D6"/>
</dbReference>
<dbReference type="GO" id="GO:0032040">
    <property type="term" value="C:small-subunit processome"/>
    <property type="evidence" value="ECO:0007669"/>
    <property type="project" value="TreeGrafter"/>
</dbReference>
<dbReference type="InterPro" id="IPR035370">
    <property type="entry name" value="Nrap_D5"/>
</dbReference>
<name>A0A7J7I185_CAMSI</name>
<evidence type="ECO:0000259" key="11">
    <source>
        <dbReference type="Pfam" id="PF17407"/>
    </source>
</evidence>
<dbReference type="Pfam" id="PF17405">
    <property type="entry name" value="Nrap_D4"/>
    <property type="match status" value="1"/>
</dbReference>
<evidence type="ECO:0000256" key="5">
    <source>
        <dbReference type="RuleBase" id="RU364032"/>
    </source>
</evidence>
<evidence type="ECO:0000259" key="7">
    <source>
        <dbReference type="Pfam" id="PF17403"/>
    </source>
</evidence>
<dbReference type="GO" id="GO:0034456">
    <property type="term" value="C:UTP-C complex"/>
    <property type="evidence" value="ECO:0007669"/>
    <property type="project" value="TreeGrafter"/>
</dbReference>
<feature type="domain" description="Nrap protein" evidence="6">
    <location>
        <begin position="115"/>
        <end position="268"/>
    </location>
</feature>
<dbReference type="GO" id="GO:0003723">
    <property type="term" value="F:RNA binding"/>
    <property type="evidence" value="ECO:0007669"/>
    <property type="project" value="UniProtKB-KW"/>
</dbReference>
<dbReference type="Pfam" id="PF17403">
    <property type="entry name" value="Nrap_D2"/>
    <property type="match status" value="1"/>
</dbReference>
<feature type="domain" description="Nrap protein" evidence="11">
    <location>
        <begin position="804"/>
        <end position="952"/>
    </location>
</feature>
<gene>
    <name evidence="12" type="ORF">HYC85_005506</name>
</gene>
<dbReference type="Pfam" id="PF17406">
    <property type="entry name" value="Nrap_D5"/>
    <property type="match status" value="1"/>
</dbReference>
<evidence type="ECO:0000256" key="1">
    <source>
        <dbReference type="ARBA" id="ARBA00004604"/>
    </source>
</evidence>